<evidence type="ECO:0000313" key="2">
    <source>
        <dbReference type="EMBL" id="MCA9386142.1"/>
    </source>
</evidence>
<accession>A0A955RL99</accession>
<evidence type="ECO:0000313" key="3">
    <source>
        <dbReference type="Proteomes" id="UP000754563"/>
    </source>
</evidence>
<comment type="caution">
    <text evidence="2">The sequence shown here is derived from an EMBL/GenBank/DDBJ whole genome shotgun (WGS) entry which is preliminary data.</text>
</comment>
<evidence type="ECO:0000256" key="1">
    <source>
        <dbReference type="SAM" id="Phobius"/>
    </source>
</evidence>
<evidence type="ECO:0008006" key="4">
    <source>
        <dbReference type="Google" id="ProtNLM"/>
    </source>
</evidence>
<dbReference type="AlphaFoldDB" id="A0A955RL99"/>
<dbReference type="EMBL" id="JAGQLH010000085">
    <property type="protein sequence ID" value="MCA9386142.1"/>
    <property type="molecule type" value="Genomic_DNA"/>
</dbReference>
<name>A0A955RL99_9BACT</name>
<feature type="transmembrane region" description="Helical" evidence="1">
    <location>
        <begin position="47"/>
        <end position="71"/>
    </location>
</feature>
<organism evidence="2 3">
    <name type="scientific">Candidatus Dojkabacteria bacterium</name>
    <dbReference type="NCBI Taxonomy" id="2099670"/>
    <lineage>
        <taxon>Bacteria</taxon>
        <taxon>Candidatus Dojkabacteria</taxon>
    </lineage>
</organism>
<dbReference type="Pfam" id="PF18895">
    <property type="entry name" value="T4SS_pilin"/>
    <property type="match status" value="1"/>
</dbReference>
<feature type="transmembrane region" description="Helical" evidence="1">
    <location>
        <begin position="7"/>
        <end position="27"/>
    </location>
</feature>
<gene>
    <name evidence="2" type="ORF">KC717_05840</name>
</gene>
<protein>
    <recommendedName>
        <fullName evidence="4">TrbC/VirB2 family protein</fullName>
    </recommendedName>
</protein>
<feature type="transmembrane region" description="Helical" evidence="1">
    <location>
        <begin position="83"/>
        <end position="108"/>
    </location>
</feature>
<keyword evidence="1" id="KW-0472">Membrane</keyword>
<keyword evidence="1" id="KW-0812">Transmembrane</keyword>
<keyword evidence="1" id="KW-1133">Transmembrane helix</keyword>
<dbReference type="Proteomes" id="UP000754563">
    <property type="component" value="Unassembled WGS sequence"/>
</dbReference>
<sequence>MFDIKKFLPLVISVSTYLLFTSIAFGITIPNTLPGDFLSNFTRLTNLIRPVVVLVFLGVFFYGGFTLMTASDSAEKLQKGWQTLAFAAVGLIVIFLAPSVVDLIGQIFGVELIEFL</sequence>
<reference evidence="2" key="1">
    <citation type="submission" date="2020-04" db="EMBL/GenBank/DDBJ databases">
        <authorList>
            <person name="Zhang T."/>
        </authorList>
    </citation>
    <scope>NUCLEOTIDE SEQUENCE</scope>
    <source>
        <strain evidence="2">HKST-UBA11</strain>
    </source>
</reference>
<dbReference type="InterPro" id="IPR043993">
    <property type="entry name" value="T4SS_pilin"/>
</dbReference>
<reference evidence="2" key="2">
    <citation type="journal article" date="2021" name="Microbiome">
        <title>Successional dynamics and alternative stable states in a saline activated sludge microbial community over 9 years.</title>
        <authorList>
            <person name="Wang Y."/>
            <person name="Ye J."/>
            <person name="Ju F."/>
            <person name="Liu L."/>
            <person name="Boyd J.A."/>
            <person name="Deng Y."/>
            <person name="Parks D.H."/>
            <person name="Jiang X."/>
            <person name="Yin X."/>
            <person name="Woodcroft B.J."/>
            <person name="Tyson G.W."/>
            <person name="Hugenholtz P."/>
            <person name="Polz M.F."/>
            <person name="Zhang T."/>
        </authorList>
    </citation>
    <scope>NUCLEOTIDE SEQUENCE</scope>
    <source>
        <strain evidence="2">HKST-UBA11</strain>
    </source>
</reference>
<proteinExistence type="predicted"/>